<gene>
    <name evidence="4" type="ORF">RS890_03220</name>
</gene>
<dbReference type="PANTHER" id="PTHR30461">
    <property type="entry name" value="DNA-INVERTASE FROM LAMBDOID PROPHAGE"/>
    <property type="match status" value="1"/>
</dbReference>
<dbReference type="InterPro" id="IPR050639">
    <property type="entry name" value="SSR_resolvase"/>
</dbReference>
<evidence type="ECO:0000313" key="4">
    <source>
        <dbReference type="EMBL" id="MDW3126136.1"/>
    </source>
</evidence>
<dbReference type="InterPro" id="IPR048046">
    <property type="entry name" value="Transpos_IS607"/>
</dbReference>
<dbReference type="InterPro" id="IPR006119">
    <property type="entry name" value="Resolv_N"/>
</dbReference>
<dbReference type="EMBL" id="JAWLRA010000006">
    <property type="protein sequence ID" value="MDW3126136.1"/>
    <property type="molecule type" value="Genomic_DNA"/>
</dbReference>
<evidence type="ECO:0000256" key="1">
    <source>
        <dbReference type="ARBA" id="ARBA00023125"/>
    </source>
</evidence>
<dbReference type="PROSITE" id="PS51736">
    <property type="entry name" value="RECOMBINASES_3"/>
    <property type="match status" value="1"/>
</dbReference>
<protein>
    <submittedName>
        <fullName evidence="4">IS607 family transposase</fullName>
    </submittedName>
</protein>
<dbReference type="GO" id="GO:0000150">
    <property type="term" value="F:DNA strand exchange activity"/>
    <property type="evidence" value="ECO:0007669"/>
    <property type="project" value="InterPro"/>
</dbReference>
<evidence type="ECO:0000256" key="2">
    <source>
        <dbReference type="ARBA" id="ARBA00023172"/>
    </source>
</evidence>
<comment type="caution">
    <text evidence="4">The sequence shown here is derived from an EMBL/GenBank/DDBJ whole genome shotgun (WGS) entry which is preliminary data.</text>
</comment>
<dbReference type="Gene3D" id="3.40.50.1390">
    <property type="entry name" value="Resolvase, N-terminal catalytic domain"/>
    <property type="match status" value="1"/>
</dbReference>
<dbReference type="RefSeq" id="WP_080785387.1">
    <property type="nucleotide sequence ID" value="NZ_CACRSV010000039.1"/>
</dbReference>
<accession>A0AB35SB49</accession>
<dbReference type="Pfam" id="PF00239">
    <property type="entry name" value="Resolvase"/>
    <property type="match status" value="1"/>
</dbReference>
<dbReference type="SUPFAM" id="SSF46955">
    <property type="entry name" value="Putative DNA-binding domain"/>
    <property type="match status" value="1"/>
</dbReference>
<reference evidence="4" key="1">
    <citation type="submission" date="2023-10" db="EMBL/GenBank/DDBJ databases">
        <title>Rapid discrimination of Bifidobacterium longum Subspecies based on MALDI-TOF MS and Machine Learning.</title>
        <authorList>
            <person name="Chen J."/>
        </authorList>
    </citation>
    <scope>NUCLEOTIDE SEQUENCE</scope>
    <source>
        <strain evidence="4">YGMCC0039</strain>
    </source>
</reference>
<feature type="domain" description="Resolvase/invertase-type recombinase catalytic" evidence="3">
    <location>
        <begin position="63"/>
        <end position="202"/>
    </location>
</feature>
<keyword evidence="2" id="KW-0233">DNA recombination</keyword>
<sequence length="213" mass="24600">MVKYLRRAEAAERLHVSVSMFKLLVKQGGIRYEVTPGGQKVYDPHEIDRYMAERQGKPIPEGKLVFYVRDSEGNIVRMNTQVERLTVAYGEPVRVYRDRASGLSERRRGLNRLLDDAENRLFDRVAVTARDRLSRFGAAYLERYLNYLGVTLVVLDGEREKGMMDELMDDFMSLLASFSGRFYKLRSVEHQRLLLRKAEQRLSGEVTSDGEGQ</sequence>
<dbReference type="SUPFAM" id="SSF53041">
    <property type="entry name" value="Resolvase-like"/>
    <property type="match status" value="1"/>
</dbReference>
<dbReference type="PANTHER" id="PTHR30461:SF2">
    <property type="entry name" value="SERINE RECOMBINASE PINE-RELATED"/>
    <property type="match status" value="1"/>
</dbReference>
<dbReference type="GO" id="GO:0003677">
    <property type="term" value="F:DNA binding"/>
    <property type="evidence" value="ECO:0007669"/>
    <property type="project" value="UniProtKB-KW"/>
</dbReference>
<dbReference type="Proteomes" id="UP001277803">
    <property type="component" value="Unassembled WGS sequence"/>
</dbReference>
<proteinExistence type="predicted"/>
<evidence type="ECO:0000313" key="5">
    <source>
        <dbReference type="Proteomes" id="UP001277803"/>
    </source>
</evidence>
<name>A0AB35SB49_BIFLN</name>
<dbReference type="NCBIfam" id="NF033518">
    <property type="entry name" value="transpos_IS607"/>
    <property type="match status" value="1"/>
</dbReference>
<evidence type="ECO:0000259" key="3">
    <source>
        <dbReference type="PROSITE" id="PS51736"/>
    </source>
</evidence>
<dbReference type="SMART" id="SM00857">
    <property type="entry name" value="Resolvase"/>
    <property type="match status" value="1"/>
</dbReference>
<dbReference type="Gene3D" id="1.10.287.2170">
    <property type="match status" value="1"/>
</dbReference>
<keyword evidence="1" id="KW-0238">DNA-binding</keyword>
<organism evidence="4 5">
    <name type="scientific">Bifidobacterium longum</name>
    <dbReference type="NCBI Taxonomy" id="216816"/>
    <lineage>
        <taxon>Bacteria</taxon>
        <taxon>Bacillati</taxon>
        <taxon>Actinomycetota</taxon>
        <taxon>Actinomycetes</taxon>
        <taxon>Bifidobacteriales</taxon>
        <taxon>Bifidobacteriaceae</taxon>
        <taxon>Bifidobacterium</taxon>
    </lineage>
</organism>
<dbReference type="InterPro" id="IPR009061">
    <property type="entry name" value="DNA-bd_dom_put_sf"/>
</dbReference>
<dbReference type="AlphaFoldDB" id="A0AB35SB49"/>
<dbReference type="InterPro" id="IPR036162">
    <property type="entry name" value="Resolvase-like_N_sf"/>
</dbReference>